<dbReference type="RefSeq" id="XP_019857668.1">
    <property type="nucleotide sequence ID" value="XM_020002109.1"/>
</dbReference>
<dbReference type="GO" id="GO:0016020">
    <property type="term" value="C:membrane"/>
    <property type="evidence" value="ECO:0007669"/>
    <property type="project" value="UniProtKB-SubCell"/>
</dbReference>
<dbReference type="PROSITE" id="PS00420">
    <property type="entry name" value="SRCR_1"/>
    <property type="match status" value="1"/>
</dbReference>
<dbReference type="EnsemblMetazoa" id="XM_020002109.1">
    <property type="protein sequence ID" value="XP_019857668.1"/>
    <property type="gene ID" value="LOC105314352"/>
</dbReference>
<dbReference type="AlphaFoldDB" id="A0AAN0JKX9"/>
<feature type="compositionally biased region" description="Polar residues" evidence="10">
    <location>
        <begin position="234"/>
        <end position="251"/>
    </location>
</feature>
<dbReference type="InterPro" id="IPR036772">
    <property type="entry name" value="SRCR-like_dom_sf"/>
</dbReference>
<dbReference type="FunFam" id="3.10.250.10:FF:000016">
    <property type="entry name" value="Scavenger receptor cysteine-rich protein type 12"/>
    <property type="match status" value="1"/>
</dbReference>
<keyword evidence="2 11" id="KW-0812">Transmembrane</keyword>
<dbReference type="Pfam" id="PF00530">
    <property type="entry name" value="SRCR"/>
    <property type="match status" value="1"/>
</dbReference>
<dbReference type="PRINTS" id="PR00258">
    <property type="entry name" value="SPERACTRCPTR"/>
</dbReference>
<keyword evidence="5 11" id="KW-1133">Transmembrane helix</keyword>
<reference evidence="13" key="2">
    <citation type="submission" date="2024-06" db="UniProtKB">
        <authorList>
            <consortium name="EnsemblMetazoa"/>
        </authorList>
    </citation>
    <scope>IDENTIFICATION</scope>
</reference>
<feature type="domain" description="SRCR" evidence="12">
    <location>
        <begin position="1"/>
        <end position="50"/>
    </location>
</feature>
<keyword evidence="8" id="KW-0325">Glycoprotein</keyword>
<evidence type="ECO:0000256" key="11">
    <source>
        <dbReference type="SAM" id="Phobius"/>
    </source>
</evidence>
<evidence type="ECO:0000256" key="1">
    <source>
        <dbReference type="ARBA" id="ARBA00004167"/>
    </source>
</evidence>
<dbReference type="PANTHER" id="PTHR48071">
    <property type="entry name" value="SRCR DOMAIN-CONTAINING PROTEIN"/>
    <property type="match status" value="1"/>
</dbReference>
<keyword evidence="6 11" id="KW-0472">Membrane</keyword>
<evidence type="ECO:0000256" key="8">
    <source>
        <dbReference type="ARBA" id="ARBA00023180"/>
    </source>
</evidence>
<comment type="subcellular location">
    <subcellularLocation>
        <location evidence="1">Membrane</location>
        <topology evidence="1">Single-pass membrane protein</topology>
    </subcellularLocation>
</comment>
<feature type="region of interest" description="Disordered" evidence="10">
    <location>
        <begin position="224"/>
        <end position="288"/>
    </location>
</feature>
<dbReference type="SUPFAM" id="SSF56487">
    <property type="entry name" value="SRCR-like"/>
    <property type="match status" value="1"/>
</dbReference>
<evidence type="ECO:0000259" key="12">
    <source>
        <dbReference type="PROSITE" id="PS50287"/>
    </source>
</evidence>
<proteinExistence type="predicted"/>
<evidence type="ECO:0000256" key="5">
    <source>
        <dbReference type="ARBA" id="ARBA00022989"/>
    </source>
</evidence>
<dbReference type="PANTHER" id="PTHR48071:SF18">
    <property type="entry name" value="DELETED IN MALIGNANT BRAIN TUMORS 1 PROTEIN-RELATED"/>
    <property type="match status" value="1"/>
</dbReference>
<name>A0AAN0JKX9_AMPQE</name>
<keyword evidence="3" id="KW-0732">Signal</keyword>
<reference evidence="14" key="1">
    <citation type="journal article" date="2010" name="Nature">
        <title>The Amphimedon queenslandica genome and the evolution of animal complexity.</title>
        <authorList>
            <person name="Srivastava M."/>
            <person name="Simakov O."/>
            <person name="Chapman J."/>
            <person name="Fahey B."/>
            <person name="Gauthier M.E."/>
            <person name="Mitros T."/>
            <person name="Richards G.S."/>
            <person name="Conaco C."/>
            <person name="Dacre M."/>
            <person name="Hellsten U."/>
            <person name="Larroux C."/>
            <person name="Putnam N.H."/>
            <person name="Stanke M."/>
            <person name="Adamska M."/>
            <person name="Darling A."/>
            <person name="Degnan S.M."/>
            <person name="Oakley T.H."/>
            <person name="Plachetzki D.C."/>
            <person name="Zhai Y."/>
            <person name="Adamski M."/>
            <person name="Calcino A."/>
            <person name="Cummins S.F."/>
            <person name="Goodstein D.M."/>
            <person name="Harris C."/>
            <person name="Jackson D.J."/>
            <person name="Leys S.P."/>
            <person name="Shu S."/>
            <person name="Woodcroft B.J."/>
            <person name="Vervoort M."/>
            <person name="Kosik K.S."/>
            <person name="Manning G."/>
            <person name="Degnan B.M."/>
            <person name="Rokhsar D.S."/>
        </authorList>
    </citation>
    <scope>NUCLEOTIDE SEQUENCE [LARGE SCALE GENOMIC DNA]</scope>
</reference>
<evidence type="ECO:0000313" key="13">
    <source>
        <dbReference type="EnsemblMetazoa" id="XP_019857668.1"/>
    </source>
</evidence>
<sequence length="355" mass="38430">MLGTDTNQMIIDDVNCANSNYLTLLQCSFSTYIDSGCTNSNSYDATVYCYTTRIWSSPYTGMLRLQGGAYSNQGRVEVYCNGQWGTICDDGFSSTDARTVCRQLGYSSYYRYDHLSLPGSSSKPIWSTYFSSTTSSTCFNSRNSCPSSSITSCTHSEDITVACSSYSSSTSVSTVGYCNANATTTNNAAVVGGAIGGTFGAIILIIIIAVVFAVLFTHAKKRRSTRMTPVRSIPRTNVTTNERPNIQLNTLSSSPQRSQAQQQPPQYNASPTIASNYPPPPAFPPNVPTGTSHGGYYVYVPPGMALPPSSHFYPYPVATLQQTPKDEGEKSEANADSIRQPEPPRYDELFGSTAL</sequence>
<keyword evidence="4" id="KW-0677">Repeat</keyword>
<dbReference type="GeneID" id="105314352"/>
<evidence type="ECO:0000256" key="7">
    <source>
        <dbReference type="ARBA" id="ARBA00023157"/>
    </source>
</evidence>
<accession>A0AAN0JKX9</accession>
<protein>
    <recommendedName>
        <fullName evidence="12">SRCR domain-containing protein</fullName>
    </recommendedName>
</protein>
<dbReference type="PROSITE" id="PS50287">
    <property type="entry name" value="SRCR_2"/>
    <property type="match status" value="2"/>
</dbReference>
<dbReference type="InterPro" id="IPR001190">
    <property type="entry name" value="SRCR"/>
</dbReference>
<organism evidence="13 14">
    <name type="scientific">Amphimedon queenslandica</name>
    <name type="common">Sponge</name>
    <dbReference type="NCBI Taxonomy" id="400682"/>
    <lineage>
        <taxon>Eukaryota</taxon>
        <taxon>Metazoa</taxon>
        <taxon>Porifera</taxon>
        <taxon>Demospongiae</taxon>
        <taxon>Heteroscleromorpha</taxon>
        <taxon>Haplosclerida</taxon>
        <taxon>Niphatidae</taxon>
        <taxon>Amphimedon</taxon>
    </lineage>
</organism>
<evidence type="ECO:0000256" key="9">
    <source>
        <dbReference type="PROSITE-ProRule" id="PRU00196"/>
    </source>
</evidence>
<evidence type="ECO:0000313" key="14">
    <source>
        <dbReference type="Proteomes" id="UP000007879"/>
    </source>
</evidence>
<feature type="region of interest" description="Disordered" evidence="10">
    <location>
        <begin position="316"/>
        <end position="355"/>
    </location>
</feature>
<evidence type="ECO:0000256" key="3">
    <source>
        <dbReference type="ARBA" id="ARBA00022729"/>
    </source>
</evidence>
<feature type="compositionally biased region" description="Basic and acidic residues" evidence="10">
    <location>
        <begin position="324"/>
        <end position="333"/>
    </location>
</feature>
<evidence type="ECO:0000256" key="4">
    <source>
        <dbReference type="ARBA" id="ARBA00022737"/>
    </source>
</evidence>
<feature type="compositionally biased region" description="Pro residues" evidence="10">
    <location>
        <begin position="277"/>
        <end position="287"/>
    </location>
</feature>
<dbReference type="SMART" id="SM00202">
    <property type="entry name" value="SR"/>
    <property type="match status" value="1"/>
</dbReference>
<feature type="compositionally biased region" description="Low complexity" evidence="10">
    <location>
        <begin position="252"/>
        <end position="266"/>
    </location>
</feature>
<keyword evidence="14" id="KW-1185">Reference proteome</keyword>
<evidence type="ECO:0000256" key="6">
    <source>
        <dbReference type="ARBA" id="ARBA00023136"/>
    </source>
</evidence>
<evidence type="ECO:0000256" key="2">
    <source>
        <dbReference type="ARBA" id="ARBA00022692"/>
    </source>
</evidence>
<feature type="domain" description="SRCR" evidence="12">
    <location>
        <begin position="63"/>
        <end position="164"/>
    </location>
</feature>
<dbReference type="Gene3D" id="3.10.250.10">
    <property type="entry name" value="SRCR-like domain"/>
    <property type="match status" value="1"/>
</dbReference>
<comment type="caution">
    <text evidence="9">Lacks conserved residue(s) required for the propagation of feature annotation.</text>
</comment>
<keyword evidence="7" id="KW-1015">Disulfide bond</keyword>
<dbReference type="Proteomes" id="UP000007879">
    <property type="component" value="Unassembled WGS sequence"/>
</dbReference>
<feature type="transmembrane region" description="Helical" evidence="11">
    <location>
        <begin position="188"/>
        <end position="217"/>
    </location>
</feature>
<evidence type="ECO:0000256" key="10">
    <source>
        <dbReference type="SAM" id="MobiDB-lite"/>
    </source>
</evidence>
<dbReference type="KEGG" id="aqu:105314352"/>